<evidence type="ECO:0000313" key="6">
    <source>
        <dbReference type="Proteomes" id="UP001226762"/>
    </source>
</evidence>
<dbReference type="PANTHER" id="PTHR43537:SF44">
    <property type="entry name" value="GNTR FAMILY REGULATORY PROTEIN"/>
    <property type="match status" value="1"/>
</dbReference>
<proteinExistence type="predicted"/>
<organism evidence="5 6">
    <name type="scientific">Marimonas arenosa</name>
    <dbReference type="NCBI Taxonomy" id="1795305"/>
    <lineage>
        <taxon>Bacteria</taxon>
        <taxon>Pseudomonadati</taxon>
        <taxon>Pseudomonadota</taxon>
        <taxon>Alphaproteobacteria</taxon>
        <taxon>Rhodobacterales</taxon>
        <taxon>Paracoccaceae</taxon>
        <taxon>Marimonas</taxon>
    </lineage>
</organism>
<sequence>MRISRSFGRRNIHQQIVRELAMRILSGRVAPGELLPNEDVASSEMDVSRTVYREAIKVLTAKGLLVSRPKVGTRVRDRTSWNILDPEIIAWRSETETTRQFVEELFEFRQIIEPEAARLAAENAGPQDIRRIRAAVRRMAETNASTSENFEADLAFHTGVLRASGNELLASLGHVVEALLLKSFELSSHRAGAREESVPFHMEVVTQIEKGDSRKARETMIELLKSARADLDAVLAREGADQEAANWEKAH</sequence>
<protein>
    <submittedName>
        <fullName evidence="5">FadR family transcriptional regulator</fullName>
    </submittedName>
</protein>
<dbReference type="InterPro" id="IPR000524">
    <property type="entry name" value="Tscrpt_reg_HTH_GntR"/>
</dbReference>
<dbReference type="InterPro" id="IPR036388">
    <property type="entry name" value="WH-like_DNA-bd_sf"/>
</dbReference>
<keyword evidence="2" id="KW-0238">DNA-binding</keyword>
<dbReference type="EMBL" id="JANHAX010000008">
    <property type="protein sequence ID" value="MDQ2092294.1"/>
    <property type="molecule type" value="Genomic_DNA"/>
</dbReference>
<dbReference type="Pfam" id="PF07729">
    <property type="entry name" value="FCD"/>
    <property type="match status" value="1"/>
</dbReference>
<dbReference type="SUPFAM" id="SSF48008">
    <property type="entry name" value="GntR ligand-binding domain-like"/>
    <property type="match status" value="1"/>
</dbReference>
<evidence type="ECO:0000313" key="5">
    <source>
        <dbReference type="EMBL" id="MDQ2092294.1"/>
    </source>
</evidence>
<dbReference type="CDD" id="cd07377">
    <property type="entry name" value="WHTH_GntR"/>
    <property type="match status" value="1"/>
</dbReference>
<dbReference type="Proteomes" id="UP001226762">
    <property type="component" value="Unassembled WGS sequence"/>
</dbReference>
<keyword evidence="1" id="KW-0805">Transcription regulation</keyword>
<name>A0AAE3WGP4_9RHOB</name>
<dbReference type="SMART" id="SM00895">
    <property type="entry name" value="FCD"/>
    <property type="match status" value="1"/>
</dbReference>
<comment type="caution">
    <text evidence="5">The sequence shown here is derived from an EMBL/GenBank/DDBJ whole genome shotgun (WGS) entry which is preliminary data.</text>
</comment>
<dbReference type="GO" id="GO:0003700">
    <property type="term" value="F:DNA-binding transcription factor activity"/>
    <property type="evidence" value="ECO:0007669"/>
    <property type="project" value="InterPro"/>
</dbReference>
<reference evidence="5" key="2">
    <citation type="submission" date="2023-02" db="EMBL/GenBank/DDBJ databases">
        <title>'Rhodoalgimonas zhirmunskyi' gen. nov., isolated from a red alga.</title>
        <authorList>
            <person name="Nedashkovskaya O.I."/>
            <person name="Otstavnykh N.Y."/>
            <person name="Bystritskaya E.P."/>
            <person name="Balabanova L.A."/>
            <person name="Isaeva M.P."/>
        </authorList>
    </citation>
    <scope>NUCLEOTIDE SEQUENCE</scope>
    <source>
        <strain evidence="5">KCTC 52189</strain>
    </source>
</reference>
<dbReference type="InterPro" id="IPR036390">
    <property type="entry name" value="WH_DNA-bd_sf"/>
</dbReference>
<evidence type="ECO:0000256" key="2">
    <source>
        <dbReference type="ARBA" id="ARBA00023125"/>
    </source>
</evidence>
<keyword evidence="3" id="KW-0804">Transcription</keyword>
<dbReference type="PRINTS" id="PR00035">
    <property type="entry name" value="HTHGNTR"/>
</dbReference>
<feature type="domain" description="HTH gntR-type" evidence="4">
    <location>
        <begin position="10"/>
        <end position="78"/>
    </location>
</feature>
<dbReference type="InterPro" id="IPR011711">
    <property type="entry name" value="GntR_C"/>
</dbReference>
<evidence type="ECO:0000256" key="3">
    <source>
        <dbReference type="ARBA" id="ARBA00023163"/>
    </source>
</evidence>
<reference evidence="5" key="1">
    <citation type="submission" date="2022-07" db="EMBL/GenBank/DDBJ databases">
        <authorList>
            <person name="Otstavnykh N."/>
            <person name="Isaeva M."/>
            <person name="Bystritskaya E."/>
        </authorList>
    </citation>
    <scope>NUCLEOTIDE SEQUENCE</scope>
    <source>
        <strain evidence="5">KCTC 52189</strain>
    </source>
</reference>
<dbReference type="PROSITE" id="PS50949">
    <property type="entry name" value="HTH_GNTR"/>
    <property type="match status" value="1"/>
</dbReference>
<dbReference type="SUPFAM" id="SSF46785">
    <property type="entry name" value="Winged helix' DNA-binding domain"/>
    <property type="match status" value="1"/>
</dbReference>
<dbReference type="SMART" id="SM00345">
    <property type="entry name" value="HTH_GNTR"/>
    <property type="match status" value="1"/>
</dbReference>
<gene>
    <name evidence="5" type="ORF">NO357_20505</name>
</gene>
<dbReference type="AlphaFoldDB" id="A0AAE3WGP4"/>
<dbReference type="RefSeq" id="WP_306737603.1">
    <property type="nucleotide sequence ID" value="NZ_JANHAX010000008.1"/>
</dbReference>
<keyword evidence="6" id="KW-1185">Reference proteome</keyword>
<dbReference type="Pfam" id="PF00392">
    <property type="entry name" value="GntR"/>
    <property type="match status" value="1"/>
</dbReference>
<dbReference type="InterPro" id="IPR008920">
    <property type="entry name" value="TF_FadR/GntR_C"/>
</dbReference>
<dbReference type="GO" id="GO:0003677">
    <property type="term" value="F:DNA binding"/>
    <property type="evidence" value="ECO:0007669"/>
    <property type="project" value="UniProtKB-KW"/>
</dbReference>
<dbReference type="Gene3D" id="1.10.10.10">
    <property type="entry name" value="Winged helix-like DNA-binding domain superfamily/Winged helix DNA-binding domain"/>
    <property type="match status" value="1"/>
</dbReference>
<dbReference type="Gene3D" id="1.20.120.530">
    <property type="entry name" value="GntR ligand-binding domain-like"/>
    <property type="match status" value="1"/>
</dbReference>
<dbReference type="PANTHER" id="PTHR43537">
    <property type="entry name" value="TRANSCRIPTIONAL REGULATOR, GNTR FAMILY"/>
    <property type="match status" value="1"/>
</dbReference>
<evidence type="ECO:0000256" key="1">
    <source>
        <dbReference type="ARBA" id="ARBA00023015"/>
    </source>
</evidence>
<evidence type="ECO:0000259" key="4">
    <source>
        <dbReference type="PROSITE" id="PS50949"/>
    </source>
</evidence>
<accession>A0AAE3WGP4</accession>